<evidence type="ECO:0000313" key="2">
    <source>
        <dbReference type="EMBL" id="QNP41478.1"/>
    </source>
</evidence>
<dbReference type="Proteomes" id="UP000516018">
    <property type="component" value="Chromosome"/>
</dbReference>
<dbReference type="Pfam" id="PF18029">
    <property type="entry name" value="Glyoxalase_6"/>
    <property type="match status" value="1"/>
</dbReference>
<dbReference type="InterPro" id="IPR029068">
    <property type="entry name" value="Glyas_Bleomycin-R_OHBP_Dase"/>
</dbReference>
<dbReference type="PROSITE" id="PS51819">
    <property type="entry name" value="VOC"/>
    <property type="match status" value="1"/>
</dbReference>
<dbReference type="InterPro" id="IPR041581">
    <property type="entry name" value="Glyoxalase_6"/>
</dbReference>
<proteinExistence type="predicted"/>
<gene>
    <name evidence="2" type="ORF">H8B22_04460</name>
</gene>
<dbReference type="Gene3D" id="3.10.180.10">
    <property type="entry name" value="2,3-Dihydroxybiphenyl 1,2-Dioxygenase, domain 1"/>
    <property type="match status" value="1"/>
</dbReference>
<dbReference type="PANTHER" id="PTHR35908:SF1">
    <property type="entry name" value="CONSERVED PROTEIN"/>
    <property type="match status" value="1"/>
</dbReference>
<dbReference type="RefSeq" id="WP_187712914.1">
    <property type="nucleotide sequence ID" value="NZ_CP060820.1"/>
</dbReference>
<name>A0A7H0FZL2_9GAMM</name>
<evidence type="ECO:0000259" key="1">
    <source>
        <dbReference type="PROSITE" id="PS51819"/>
    </source>
</evidence>
<evidence type="ECO:0000313" key="3">
    <source>
        <dbReference type="Proteomes" id="UP000516018"/>
    </source>
</evidence>
<dbReference type="SUPFAM" id="SSF54593">
    <property type="entry name" value="Glyoxalase/Bleomycin resistance protein/Dihydroxybiphenyl dioxygenase"/>
    <property type="match status" value="1"/>
</dbReference>
<keyword evidence="3" id="KW-1185">Reference proteome</keyword>
<dbReference type="KEGG" id="lsx:H8B22_04460"/>
<dbReference type="EMBL" id="CP060820">
    <property type="protein sequence ID" value="QNP41478.1"/>
    <property type="molecule type" value="Genomic_DNA"/>
</dbReference>
<accession>A0A7H0FZL2</accession>
<sequence>MAHRSRLAGFIIDCNTGDLDAAADFWAQALGVTVADRDAGDGTAQYQQFGDTPGDLHIEVQKVDHPSRVHLDIEADDVDAEAARLERLGAKKIAFVKRWWVMEAPTGHRFCVVRMKHPEQGEPPNEWE</sequence>
<dbReference type="CDD" id="cd06587">
    <property type="entry name" value="VOC"/>
    <property type="match status" value="1"/>
</dbReference>
<feature type="domain" description="VOC" evidence="1">
    <location>
        <begin position="6"/>
        <end position="128"/>
    </location>
</feature>
<dbReference type="InterPro" id="IPR037523">
    <property type="entry name" value="VOC_core"/>
</dbReference>
<protein>
    <submittedName>
        <fullName evidence="2">VOC family protein</fullName>
    </submittedName>
</protein>
<dbReference type="PANTHER" id="PTHR35908">
    <property type="entry name" value="HYPOTHETICAL FUSION PROTEIN"/>
    <property type="match status" value="1"/>
</dbReference>
<reference evidence="2 3" key="1">
    <citation type="submission" date="2020-08" db="EMBL/GenBank/DDBJ databases">
        <title>Lysobacter sp. II4 sp. nov., isolated from soil.</title>
        <authorList>
            <person name="Woo C.Y."/>
            <person name="Kim J."/>
        </authorList>
    </citation>
    <scope>NUCLEOTIDE SEQUENCE [LARGE SCALE GENOMIC DNA]</scope>
    <source>
        <strain evidence="2 3">II4</strain>
    </source>
</reference>
<dbReference type="AlphaFoldDB" id="A0A7H0FZL2"/>
<organism evidence="2 3">
    <name type="scientific">Agrilutibacter terrestris</name>
    <dbReference type="NCBI Taxonomy" id="2865112"/>
    <lineage>
        <taxon>Bacteria</taxon>
        <taxon>Pseudomonadati</taxon>
        <taxon>Pseudomonadota</taxon>
        <taxon>Gammaproteobacteria</taxon>
        <taxon>Lysobacterales</taxon>
        <taxon>Lysobacteraceae</taxon>
        <taxon>Agrilutibacter</taxon>
    </lineage>
</organism>